<organism evidence="1 2">
    <name type="scientific">Actinoplanes ianthinogenes</name>
    <dbReference type="NCBI Taxonomy" id="122358"/>
    <lineage>
        <taxon>Bacteria</taxon>
        <taxon>Bacillati</taxon>
        <taxon>Actinomycetota</taxon>
        <taxon>Actinomycetes</taxon>
        <taxon>Micromonosporales</taxon>
        <taxon>Micromonosporaceae</taxon>
        <taxon>Actinoplanes</taxon>
    </lineage>
</organism>
<name>A0ABN6CTW7_9ACTN</name>
<keyword evidence="2" id="KW-1185">Reference proteome</keyword>
<sequence>MGHVLARLNGHGMALVPHWPYSFARVDGDADAVRVTRTTPDGPISTVISPGGPVEGGEVVDVSDGMDVPAWLIETGPALLPWPRGFSLESPADPSDTTPFYLFGPDQAMIFPQGPVAADRLADPDALVADYQTVLDRRTDEDDVSVVELGYQHDGQQWWQGHWMIPLRGNHVLVLTGQGPLAGAEMIREAAAYAAHPQR</sequence>
<accession>A0ABN6CTW7</accession>
<dbReference type="Proteomes" id="UP000676967">
    <property type="component" value="Chromosome"/>
</dbReference>
<reference evidence="1 2" key="1">
    <citation type="submission" date="2020-08" db="EMBL/GenBank/DDBJ databases">
        <title>Whole genome shotgun sequence of Actinoplanes ianthinogenes NBRC 13996.</title>
        <authorList>
            <person name="Komaki H."/>
            <person name="Tamura T."/>
        </authorList>
    </citation>
    <scope>NUCLEOTIDE SEQUENCE [LARGE SCALE GENOMIC DNA]</scope>
    <source>
        <strain evidence="1 2">NBRC 13996</strain>
    </source>
</reference>
<evidence type="ECO:0000313" key="1">
    <source>
        <dbReference type="EMBL" id="BCJ48179.1"/>
    </source>
</evidence>
<gene>
    <name evidence="1" type="ORF">Aiant_88360</name>
</gene>
<dbReference type="EMBL" id="AP023356">
    <property type="protein sequence ID" value="BCJ48179.1"/>
    <property type="molecule type" value="Genomic_DNA"/>
</dbReference>
<protein>
    <submittedName>
        <fullName evidence="1">Uncharacterized protein</fullName>
    </submittedName>
</protein>
<dbReference type="RefSeq" id="WP_189330495.1">
    <property type="nucleotide sequence ID" value="NZ_AP023356.1"/>
</dbReference>
<evidence type="ECO:0000313" key="2">
    <source>
        <dbReference type="Proteomes" id="UP000676967"/>
    </source>
</evidence>
<proteinExistence type="predicted"/>